<dbReference type="SMR" id="A0A194W299"/>
<feature type="region of interest" description="Disordered" evidence="1">
    <location>
        <begin position="549"/>
        <end position="674"/>
    </location>
</feature>
<reference evidence="2" key="1">
    <citation type="submission" date="2014-12" db="EMBL/GenBank/DDBJ databases">
        <title>Genome Sequence of Valsa Canker Pathogens Uncovers a Specific Adaption of Colonization on Woody Bark.</title>
        <authorList>
            <person name="Yin Z."/>
            <person name="Liu H."/>
            <person name="Gao X."/>
            <person name="Li Z."/>
            <person name="Song N."/>
            <person name="Ke X."/>
            <person name="Dai Q."/>
            <person name="Wu Y."/>
            <person name="Sun Y."/>
            <person name="Xu J.-R."/>
            <person name="Kang Z.K."/>
            <person name="Wang L."/>
            <person name="Huang L."/>
        </authorList>
    </citation>
    <scope>NUCLEOTIDE SEQUENCE [LARGE SCALE GENOMIC DNA]</scope>
    <source>
        <strain evidence="2">03-8</strain>
    </source>
</reference>
<sequence>MASSERTSRKTFARDIVAYTDVELDLYLEGHRLEGGASAIDLEDPENLPDSFIQRLRNRAQRVENANQSIPVNLDHVTSRLLEISSGKNTSQPLPLTQVRASSVETEPPSPVEHDEKRNYNELVINGGRPLYPIHLIDEVAKDPVAHWDMLRPWLDYPPDFNPDPDCHLNWSVFKLQLASWLEFRRWQAHNRREGRPRYVEVDYHFGALDQAYNIFVWEFRRASPTYTEAVQNLLAQYGFTRPFKFHEDPTQQDKLTTWIEYLGYESSMQYRYDRIAKRLQPGYNEAWKRLVDSNVLRDFETEEYINKIECALRHQSEEDQASKTVKSAKSAIAAVIKSHQEVIDDPRDPLLSPAAHIRRMMTVKSSLDAAKASLKLIKKRNNLVTDFKRATRNYQIAKDDAACYSMRVRWIMDQVPLIETELNESSVTKARPDAVRGMKRSRCDEDNKATHQQCSKKQRREAGDPGLPSGLQATSNSITGRRKRSRGFNAYDGPVVKRVKKGNQGRAFHDGTTGSSGAEVAGDSQETGRLHGDGLAIEETVEILTSRARKAHDSLRKKSNNLTAQSSAPSRSLRHSARNAPPTPVSSISAVLSPSSTPPDPVRRTTNKVRGVGLRRSHTEGASRSSSRTQKTKRDEKGPRRSCRIQEQAQRAAAGALTMQTQPKAQPGRARKR</sequence>
<feature type="region of interest" description="Disordered" evidence="1">
    <location>
        <begin position="426"/>
        <end position="534"/>
    </location>
</feature>
<organism evidence="2 3">
    <name type="scientific">Cytospora mali</name>
    <name type="common">Apple Valsa canker fungus</name>
    <name type="synonym">Valsa mali</name>
    <dbReference type="NCBI Taxonomy" id="578113"/>
    <lineage>
        <taxon>Eukaryota</taxon>
        <taxon>Fungi</taxon>
        <taxon>Dikarya</taxon>
        <taxon>Ascomycota</taxon>
        <taxon>Pezizomycotina</taxon>
        <taxon>Sordariomycetes</taxon>
        <taxon>Sordariomycetidae</taxon>
        <taxon>Diaporthales</taxon>
        <taxon>Cytosporaceae</taxon>
        <taxon>Cytospora</taxon>
    </lineage>
</organism>
<dbReference type="EMBL" id="CM003103">
    <property type="protein sequence ID" value="KUI70589.1"/>
    <property type="molecule type" value="Genomic_DNA"/>
</dbReference>
<dbReference type="OrthoDB" id="5236268at2759"/>
<gene>
    <name evidence="2" type="ORF">VM1G_06061</name>
</gene>
<proteinExistence type="predicted"/>
<feature type="compositionally biased region" description="Polar residues" evidence="1">
    <location>
        <begin position="561"/>
        <end position="571"/>
    </location>
</feature>
<feature type="compositionally biased region" description="Basic and acidic residues" evidence="1">
    <location>
        <begin position="431"/>
        <end position="450"/>
    </location>
</feature>
<evidence type="ECO:0000313" key="2">
    <source>
        <dbReference type="EMBL" id="KUI70589.1"/>
    </source>
</evidence>
<keyword evidence="3" id="KW-1185">Reference proteome</keyword>
<accession>A0A194W299</accession>
<protein>
    <submittedName>
        <fullName evidence="2">Uncharacterized protein</fullName>
    </submittedName>
</protein>
<evidence type="ECO:0000313" key="3">
    <source>
        <dbReference type="Proteomes" id="UP000078559"/>
    </source>
</evidence>
<dbReference type="Proteomes" id="UP000078559">
    <property type="component" value="Chromosome 6"/>
</dbReference>
<dbReference type="AlphaFoldDB" id="A0A194W299"/>
<feature type="compositionally biased region" description="Low complexity" evidence="1">
    <location>
        <begin position="586"/>
        <end position="596"/>
    </location>
</feature>
<name>A0A194W299_CYTMA</name>
<evidence type="ECO:0000256" key="1">
    <source>
        <dbReference type="SAM" id="MobiDB-lite"/>
    </source>
</evidence>